<dbReference type="InterPro" id="IPR004761">
    <property type="entry name" value="Spore_GerAB"/>
</dbReference>
<name>A0ABY9T1N2_BREBE</name>
<feature type="transmembrane region" description="Helical" evidence="8">
    <location>
        <begin position="218"/>
        <end position="241"/>
    </location>
</feature>
<comment type="subcellular location">
    <subcellularLocation>
        <location evidence="1">Membrane</location>
        <topology evidence="1">Multi-pass membrane protein</topology>
    </subcellularLocation>
</comment>
<dbReference type="EMBL" id="CP134050">
    <property type="protein sequence ID" value="WNC13981.1"/>
    <property type="molecule type" value="Genomic_DNA"/>
</dbReference>
<feature type="transmembrane region" description="Helical" evidence="8">
    <location>
        <begin position="302"/>
        <end position="320"/>
    </location>
</feature>
<keyword evidence="3" id="KW-0813">Transport</keyword>
<reference evidence="9 10" key="1">
    <citation type="submission" date="2023-09" db="EMBL/GenBank/DDBJ databases">
        <title>Complete Genome and Methylome dissection of Bacillus brevis NEB573 original source of BbsI restriction endonuclease.</title>
        <authorList>
            <person name="Fomenkov A."/>
            <person name="Roberts R.D."/>
        </authorList>
    </citation>
    <scope>NUCLEOTIDE SEQUENCE [LARGE SCALE GENOMIC DNA]</scope>
    <source>
        <strain evidence="9 10">NEB573</strain>
    </source>
</reference>
<dbReference type="PANTHER" id="PTHR34975:SF2">
    <property type="entry name" value="SPORE GERMINATION PROTEIN A2"/>
    <property type="match status" value="1"/>
</dbReference>
<evidence type="ECO:0000313" key="10">
    <source>
        <dbReference type="Proteomes" id="UP001256827"/>
    </source>
</evidence>
<dbReference type="Pfam" id="PF03845">
    <property type="entry name" value="Spore_permease"/>
    <property type="match status" value="1"/>
</dbReference>
<evidence type="ECO:0000256" key="8">
    <source>
        <dbReference type="SAM" id="Phobius"/>
    </source>
</evidence>
<keyword evidence="7 8" id="KW-0472">Membrane</keyword>
<evidence type="ECO:0000256" key="3">
    <source>
        <dbReference type="ARBA" id="ARBA00022448"/>
    </source>
</evidence>
<feature type="transmembrane region" description="Helical" evidence="8">
    <location>
        <begin position="141"/>
        <end position="165"/>
    </location>
</feature>
<sequence length="362" mass="41269">MDQAKIENLNPYHVIGLVLNTCIGVNLLMLSHSVSAMGYNQWWLPFILGVLVTLTLYPMNALCSRYPDDSLYVINEKLLGKWLGRLVNILVIAYATLNVAAANSGYVRLAQTSMLSNETVTLPLLGLSLVMIYITNGGIKLVARFCLISFFFTGWMVYLLQWGYIKGGIMHIFPLFNTTLSDVLHALHQSSTSMFGYELLLFYYPFIQKKSKALRDALIGVWLVVAFYVVILLTSVAYFSVWEMEHLIYPILNLFKAVELSFLERMENLGVGLWVFLVLSTSTAYLWVARRGIEEWSGKRKWWHLLLPATIAYFMIRGPLPLQFQQFLFDKVNVYMGYTVILWPVFLLLVHAVRSRSGGEAA</sequence>
<feature type="transmembrane region" description="Helical" evidence="8">
    <location>
        <begin position="271"/>
        <end position="290"/>
    </location>
</feature>
<feature type="transmembrane region" description="Helical" evidence="8">
    <location>
        <begin position="114"/>
        <end position="134"/>
    </location>
</feature>
<keyword evidence="4" id="KW-0309">Germination</keyword>
<evidence type="ECO:0000256" key="2">
    <source>
        <dbReference type="ARBA" id="ARBA00007998"/>
    </source>
</evidence>
<comment type="similarity">
    <text evidence="2">Belongs to the amino acid-polyamine-organocation (APC) superfamily. Spore germination protein (SGP) (TC 2.A.3.9) family.</text>
</comment>
<evidence type="ECO:0000256" key="7">
    <source>
        <dbReference type="ARBA" id="ARBA00023136"/>
    </source>
</evidence>
<feature type="transmembrane region" description="Helical" evidence="8">
    <location>
        <begin position="42"/>
        <end position="62"/>
    </location>
</feature>
<evidence type="ECO:0000256" key="1">
    <source>
        <dbReference type="ARBA" id="ARBA00004141"/>
    </source>
</evidence>
<dbReference type="PANTHER" id="PTHR34975">
    <property type="entry name" value="SPORE GERMINATION PROTEIN A2"/>
    <property type="match status" value="1"/>
</dbReference>
<feature type="transmembrane region" description="Helical" evidence="8">
    <location>
        <begin position="332"/>
        <end position="353"/>
    </location>
</feature>
<keyword evidence="5 8" id="KW-0812">Transmembrane</keyword>
<keyword evidence="6 8" id="KW-1133">Transmembrane helix</keyword>
<feature type="transmembrane region" description="Helical" evidence="8">
    <location>
        <begin position="12"/>
        <end position="30"/>
    </location>
</feature>
<feature type="transmembrane region" description="Helical" evidence="8">
    <location>
        <begin position="185"/>
        <end position="206"/>
    </location>
</feature>
<evidence type="ECO:0000313" key="9">
    <source>
        <dbReference type="EMBL" id="WNC13981.1"/>
    </source>
</evidence>
<organism evidence="9 10">
    <name type="scientific">Brevibacillus brevis</name>
    <name type="common">Bacillus brevis</name>
    <dbReference type="NCBI Taxonomy" id="1393"/>
    <lineage>
        <taxon>Bacteria</taxon>
        <taxon>Bacillati</taxon>
        <taxon>Bacillota</taxon>
        <taxon>Bacilli</taxon>
        <taxon>Bacillales</taxon>
        <taxon>Paenibacillaceae</taxon>
        <taxon>Brevibacillus</taxon>
    </lineage>
</organism>
<accession>A0ABY9T1N2</accession>
<gene>
    <name evidence="9" type="ORF">RGB73_25395</name>
</gene>
<keyword evidence="10" id="KW-1185">Reference proteome</keyword>
<proteinExistence type="inferred from homology"/>
<feature type="transmembrane region" description="Helical" evidence="8">
    <location>
        <begin position="82"/>
        <end position="102"/>
    </location>
</feature>
<dbReference type="NCBIfam" id="TIGR00912">
    <property type="entry name" value="2A0309"/>
    <property type="match status" value="1"/>
</dbReference>
<evidence type="ECO:0000256" key="6">
    <source>
        <dbReference type="ARBA" id="ARBA00022989"/>
    </source>
</evidence>
<evidence type="ECO:0000256" key="5">
    <source>
        <dbReference type="ARBA" id="ARBA00022692"/>
    </source>
</evidence>
<dbReference type="RefSeq" id="WP_310765790.1">
    <property type="nucleotide sequence ID" value="NZ_CP134050.1"/>
</dbReference>
<dbReference type="Proteomes" id="UP001256827">
    <property type="component" value="Chromosome"/>
</dbReference>
<protein>
    <submittedName>
        <fullName evidence="9">GerAB/ArcD/ProY family transporter</fullName>
    </submittedName>
</protein>
<evidence type="ECO:0000256" key="4">
    <source>
        <dbReference type="ARBA" id="ARBA00022544"/>
    </source>
</evidence>